<protein>
    <recommendedName>
        <fullName evidence="4">Cell surface protein</fullName>
    </recommendedName>
</protein>
<organism evidence="2 3">
    <name type="scientific">Haliea salexigens</name>
    <dbReference type="NCBI Taxonomy" id="287487"/>
    <lineage>
        <taxon>Bacteria</taxon>
        <taxon>Pseudomonadati</taxon>
        <taxon>Pseudomonadota</taxon>
        <taxon>Gammaproteobacteria</taxon>
        <taxon>Cellvibrionales</taxon>
        <taxon>Halieaceae</taxon>
        <taxon>Haliea</taxon>
    </lineage>
</organism>
<dbReference type="EMBL" id="DMND01000259">
    <property type="protein sequence ID" value="HAN29806.1"/>
    <property type="molecule type" value="Genomic_DNA"/>
</dbReference>
<feature type="chain" id="PRO_5017759269" description="Cell surface protein" evidence="1">
    <location>
        <begin position="28"/>
        <end position="530"/>
    </location>
</feature>
<evidence type="ECO:0000313" key="3">
    <source>
        <dbReference type="Proteomes" id="UP000259273"/>
    </source>
</evidence>
<reference evidence="2 3" key="1">
    <citation type="journal article" date="2018" name="Nat. Biotechnol.">
        <title>A standardized bacterial taxonomy based on genome phylogeny substantially revises the tree of life.</title>
        <authorList>
            <person name="Parks D.H."/>
            <person name="Chuvochina M."/>
            <person name="Waite D.W."/>
            <person name="Rinke C."/>
            <person name="Skarshewski A."/>
            <person name="Chaumeil P.A."/>
            <person name="Hugenholtz P."/>
        </authorList>
    </citation>
    <scope>NUCLEOTIDE SEQUENCE [LARGE SCALE GENOMIC DNA]</scope>
    <source>
        <strain evidence="2">UBA9158</strain>
    </source>
</reference>
<feature type="signal peptide" evidence="1">
    <location>
        <begin position="1"/>
        <end position="27"/>
    </location>
</feature>
<gene>
    <name evidence="2" type="ORF">DCP75_19215</name>
</gene>
<dbReference type="STRING" id="1121937.GCA_000423125_01793"/>
<evidence type="ECO:0000313" key="2">
    <source>
        <dbReference type="EMBL" id="HAN29806.1"/>
    </source>
</evidence>
<evidence type="ECO:0008006" key="4">
    <source>
        <dbReference type="Google" id="ProtNLM"/>
    </source>
</evidence>
<evidence type="ECO:0000256" key="1">
    <source>
        <dbReference type="SAM" id="SignalP"/>
    </source>
</evidence>
<sequence>MNAKFKPLGLVAAVAAATAGYNGVANAQLELAASSDLGNLALIPYYTVRDGNVTGVHLTNTSDSTQVVKVRLRRGTDSMDALDFNLILSPKDVWTGFLAAEGENVVFNTTDSSCTAPATVNGKFTMPGIYRADADEGYIEIIGMGQPLTETAPIAVSAKHDSTGVPADCTAVRDNFFANGVATTTRGVVDGETSVQRVVSTGTTLALNEYEAPDNALKVSYFVRDAGSGREFGNSATHIANFLVEPSITNQQFGLFSGDLLGFDYPDLNGGTGAGLDRDRFKELRDVLGGASVINDWSANADLNVGTDWVITFPGQYTMLDLPHYFASLLTAGTDDAIPCNAGAPIPANTFDSTGSNDPDDFSVAGACDHRDIPAVATFDVYDREEQQRSQPDGELVVSPALPGQVVQTLLPFEVNVVQWGAEPVLGSENSDIVVAVPDSPFGWAELNVTSSNSKVQAVCEASANSANFNIGEGLDAIVGAVVAYGCDSTDVNADEIPKIGFVAWERSFPANPDSNYGRIVEHSYGGVGS</sequence>
<dbReference type="Proteomes" id="UP000259273">
    <property type="component" value="Unassembled WGS sequence"/>
</dbReference>
<name>A0A3C1KUD7_9GAMM</name>
<dbReference type="AlphaFoldDB" id="A0A3C1KUD7"/>
<comment type="caution">
    <text evidence="2">The sequence shown here is derived from an EMBL/GenBank/DDBJ whole genome shotgun (WGS) entry which is preliminary data.</text>
</comment>
<keyword evidence="1" id="KW-0732">Signal</keyword>
<accession>A0A3C1KUD7</accession>
<proteinExistence type="predicted"/>